<evidence type="ECO:0000256" key="6">
    <source>
        <dbReference type="ARBA" id="ARBA00023136"/>
    </source>
</evidence>
<feature type="domain" description="POTRA" evidence="9">
    <location>
        <begin position="309"/>
        <end position="394"/>
    </location>
</feature>
<evidence type="ECO:0000313" key="10">
    <source>
        <dbReference type="EMBL" id="NJW53632.1"/>
    </source>
</evidence>
<dbReference type="EMBL" id="JAAVJR010000006">
    <property type="protein sequence ID" value="NJW53632.1"/>
    <property type="molecule type" value="Genomic_DNA"/>
</dbReference>
<organism evidence="10 11">
    <name type="scientific">Salinimicrobium oceani</name>
    <dbReference type="NCBI Taxonomy" id="2722702"/>
    <lineage>
        <taxon>Bacteria</taxon>
        <taxon>Pseudomonadati</taxon>
        <taxon>Bacteroidota</taxon>
        <taxon>Flavobacteriia</taxon>
        <taxon>Flavobacteriales</taxon>
        <taxon>Flavobacteriaceae</taxon>
        <taxon>Salinimicrobium</taxon>
    </lineage>
</organism>
<keyword evidence="3" id="KW-0812">Transmembrane</keyword>
<gene>
    <name evidence="10" type="primary">bamA</name>
    <name evidence="10" type="ORF">HC175_11955</name>
</gene>
<evidence type="ECO:0000256" key="4">
    <source>
        <dbReference type="ARBA" id="ARBA00022729"/>
    </source>
</evidence>
<dbReference type="PANTHER" id="PTHR12815">
    <property type="entry name" value="SORTING AND ASSEMBLY MACHINERY SAMM50 PROTEIN FAMILY MEMBER"/>
    <property type="match status" value="1"/>
</dbReference>
<sequence length="905" mass="102065">MIFLRPFIIIKTENEDLEKQVSNLVSAFTTKHILALLAFGLLINFTSAAQDLPLANGKEYTIGDINVTGTVSYNEQTVIAYTGLKKGEKIFIPGDRISKVLKKLWDLGLFSDINIYVTGIEGDVADLEIEIQEVPALADVRIQGVKNKKQQDLKTETKLNVGAKVTENLITTTKNYIQEHFRDEGYLNTKVVVNTVPVEDTLNTNLVNMVVNIDKGERVKIEDIEITGNEALSDARLRRAMKKTKQENFLRFWKRSKFIPEEYENDKQNLLNVYKEKGYRDARIVSDTLINIDEDDVALRINVEEGNQYYFGNIEFIGNSVYSDRELQRVLGINKGDVYNGVLLEKQIADNTKPDANDLTNKYQNTGYLFSNINPVEVRVYNDTIDFEIRIREGKVAYFDNITVVGNDKTKDHVIYREMRTKPGQKYSKEAVVRTVRELGQLGFFDAENLSPEFKNVDQNSGTLDLQYSVVEAGASQIELQGGYGGGGFVGTLGLSFNNFSLSGLFDKEAYKPLPMGDGQTLSLRAQASTYYQTYSLSFSEPWWGGKKPVRLSTSLQHTEQYFYDYRNREADRDRKFSISGITLGLAKRLTVPDDFFILSTAVAFQHYNLSNYNTGLFTFGDGYSNNFSLTLGLTRDNTFSNPIYPMGGSKFEILAKVTPPYSLFNDIDYGNLGDQEEFQLKNENGVLINRQGRPLSAGEDPVADQGKIDQEKYKWLEFYKIKFNGTWYTTLYNFGGSNSLVLKTHAEYGFLGAYNNERGVPPFERFYLGGDGMGTYSMDGREAIALRGYPNQSLTPLDRGVLSQATDNDGATIYNKYSLELRYPITLKPTASIFALTFLEAGASYDGFKDYNPFQVNRSAGAGLRIFMPAFGLLGIDFGYGFDPLPGETQRNGWETHFIIGQQF</sequence>
<comment type="caution">
    <text evidence="10">The sequence shown here is derived from an EMBL/GenBank/DDBJ whole genome shotgun (WGS) entry which is preliminary data.</text>
</comment>
<name>A0ABX1D0N4_9FLAO</name>
<keyword evidence="6" id="KW-0472">Membrane</keyword>
<dbReference type="Gene3D" id="2.40.160.50">
    <property type="entry name" value="membrane protein fhac: a member of the omp85/tpsb transporter family"/>
    <property type="match status" value="1"/>
</dbReference>
<dbReference type="PROSITE" id="PS51779">
    <property type="entry name" value="POTRA"/>
    <property type="match status" value="4"/>
</dbReference>
<accession>A0ABX1D0N4</accession>
<dbReference type="Pfam" id="PF01103">
    <property type="entry name" value="Omp85"/>
    <property type="match status" value="1"/>
</dbReference>
<dbReference type="PANTHER" id="PTHR12815:SF47">
    <property type="entry name" value="TRANSLOCATION AND ASSEMBLY MODULE SUBUNIT TAMA"/>
    <property type="match status" value="1"/>
</dbReference>
<evidence type="ECO:0000256" key="1">
    <source>
        <dbReference type="ARBA" id="ARBA00004370"/>
    </source>
</evidence>
<keyword evidence="2" id="KW-1134">Transmembrane beta strand</keyword>
<feature type="domain" description="POTRA" evidence="9">
    <location>
        <begin position="397"/>
        <end position="473"/>
    </location>
</feature>
<keyword evidence="7" id="KW-0998">Cell outer membrane</keyword>
<dbReference type="Gene3D" id="3.10.20.310">
    <property type="entry name" value="membrane protein fhac"/>
    <property type="match status" value="5"/>
</dbReference>
<comment type="subcellular location">
    <subcellularLocation>
        <location evidence="1">Membrane</location>
    </subcellularLocation>
</comment>
<reference evidence="10 11" key="1">
    <citation type="submission" date="2020-03" db="EMBL/GenBank/DDBJ databases">
        <title>Salinimicrobium sp. nov, isolated from SCS.</title>
        <authorList>
            <person name="Cao W.R."/>
        </authorList>
    </citation>
    <scope>NUCLEOTIDE SEQUENCE [LARGE SCALE GENOMIC DNA]</scope>
    <source>
        <strain evidence="11">J15B91</strain>
    </source>
</reference>
<evidence type="ECO:0000256" key="3">
    <source>
        <dbReference type="ARBA" id="ARBA00022692"/>
    </source>
</evidence>
<dbReference type="PIRSF" id="PIRSF006076">
    <property type="entry name" value="OM_assembly_OMP85"/>
    <property type="match status" value="1"/>
</dbReference>
<dbReference type="InterPro" id="IPR034746">
    <property type="entry name" value="POTRA"/>
</dbReference>
<evidence type="ECO:0000256" key="5">
    <source>
        <dbReference type="ARBA" id="ARBA00022737"/>
    </source>
</evidence>
<keyword evidence="5" id="KW-0677">Repeat</keyword>
<dbReference type="RefSeq" id="WP_168138735.1">
    <property type="nucleotide sequence ID" value="NZ_JAAVJR010000006.1"/>
</dbReference>
<protein>
    <recommendedName>
        <fullName evidence="8">Outer membrane protein assembly factor BamA</fullName>
    </recommendedName>
</protein>
<evidence type="ECO:0000256" key="8">
    <source>
        <dbReference type="NCBIfam" id="TIGR03303"/>
    </source>
</evidence>
<dbReference type="InterPro" id="IPR010827">
    <property type="entry name" value="BamA/TamA_POTRA"/>
</dbReference>
<evidence type="ECO:0000259" key="9">
    <source>
        <dbReference type="PROSITE" id="PS51779"/>
    </source>
</evidence>
<keyword evidence="11" id="KW-1185">Reference proteome</keyword>
<dbReference type="InterPro" id="IPR023707">
    <property type="entry name" value="OM_assembly_BamA"/>
</dbReference>
<dbReference type="InterPro" id="IPR000184">
    <property type="entry name" value="Bac_surfAg_D15"/>
</dbReference>
<evidence type="ECO:0000256" key="7">
    <source>
        <dbReference type="ARBA" id="ARBA00023237"/>
    </source>
</evidence>
<feature type="domain" description="POTRA" evidence="9">
    <location>
        <begin position="60"/>
        <end position="134"/>
    </location>
</feature>
<dbReference type="InterPro" id="IPR039910">
    <property type="entry name" value="D15-like"/>
</dbReference>
<dbReference type="Pfam" id="PF07244">
    <property type="entry name" value="POTRA"/>
    <property type="match status" value="4"/>
</dbReference>
<dbReference type="Proteomes" id="UP000703674">
    <property type="component" value="Unassembled WGS sequence"/>
</dbReference>
<keyword evidence="4" id="KW-0732">Signal</keyword>
<evidence type="ECO:0000313" key="11">
    <source>
        <dbReference type="Proteomes" id="UP000703674"/>
    </source>
</evidence>
<feature type="domain" description="POTRA" evidence="9">
    <location>
        <begin position="219"/>
        <end position="306"/>
    </location>
</feature>
<evidence type="ECO:0000256" key="2">
    <source>
        <dbReference type="ARBA" id="ARBA00022452"/>
    </source>
</evidence>
<proteinExistence type="predicted"/>
<dbReference type="NCBIfam" id="TIGR03303">
    <property type="entry name" value="OM_YaeT"/>
    <property type="match status" value="1"/>
</dbReference>